<reference evidence="2 3" key="1">
    <citation type="submission" date="2020-02" db="EMBL/GenBank/DDBJ databases">
        <title>Acidophilic actinobacteria isolated from forest soil.</title>
        <authorList>
            <person name="Golinska P."/>
        </authorList>
    </citation>
    <scope>NUCLEOTIDE SEQUENCE [LARGE SCALE GENOMIC DNA]</scope>
    <source>
        <strain evidence="2 3">NL8</strain>
    </source>
</reference>
<dbReference type="EMBL" id="JAAFYZ010000155">
    <property type="protein sequence ID" value="MBS2551773.1"/>
    <property type="molecule type" value="Genomic_DNA"/>
</dbReference>
<keyword evidence="1" id="KW-0812">Transmembrane</keyword>
<sequence>MTETIKALRIQLLKPGVTVAVPWYSIGIAILIVTGLFAVVGDTTAPYSGRTTGALCAFYASSIGVQPWLMNQLFPFSMALSVTRRAFIRATALLILGEAVLAGLGLALLNKIEIATHGWFVHTRVLNLPHIHQDDFFAQALVYGVPTMALTTATAFVGAVFRVFGQFGLWALGVGIAFVSAVVVAILMLTHSMGHVGHFFASQPMLADFALYPLALVALFGTGWLVLMSRARV</sequence>
<comment type="caution">
    <text evidence="2">The sequence shown here is derived from an EMBL/GenBank/DDBJ whole genome shotgun (WGS) entry which is preliminary data.</text>
</comment>
<keyword evidence="3" id="KW-1185">Reference proteome</keyword>
<keyword evidence="1" id="KW-0472">Membrane</keyword>
<accession>A0ABS5L0B6</accession>
<feature type="transmembrane region" description="Helical" evidence="1">
    <location>
        <begin position="209"/>
        <end position="227"/>
    </location>
</feature>
<feature type="transmembrane region" description="Helical" evidence="1">
    <location>
        <begin position="21"/>
        <end position="40"/>
    </location>
</feature>
<dbReference type="RefSeq" id="WP_212016726.1">
    <property type="nucleotide sequence ID" value="NZ_JAAFYZ010000155.1"/>
</dbReference>
<organism evidence="2 3">
    <name type="scientific">Catenulispora pinistramenti</name>
    <dbReference type="NCBI Taxonomy" id="2705254"/>
    <lineage>
        <taxon>Bacteria</taxon>
        <taxon>Bacillati</taxon>
        <taxon>Actinomycetota</taxon>
        <taxon>Actinomycetes</taxon>
        <taxon>Catenulisporales</taxon>
        <taxon>Catenulisporaceae</taxon>
        <taxon>Catenulispora</taxon>
    </lineage>
</organism>
<feature type="transmembrane region" description="Helical" evidence="1">
    <location>
        <begin position="86"/>
        <end position="109"/>
    </location>
</feature>
<evidence type="ECO:0000256" key="1">
    <source>
        <dbReference type="SAM" id="Phobius"/>
    </source>
</evidence>
<evidence type="ECO:0000313" key="3">
    <source>
        <dbReference type="Proteomes" id="UP000730482"/>
    </source>
</evidence>
<name>A0ABS5L0B6_9ACTN</name>
<evidence type="ECO:0000313" key="2">
    <source>
        <dbReference type="EMBL" id="MBS2551773.1"/>
    </source>
</evidence>
<feature type="transmembrane region" description="Helical" evidence="1">
    <location>
        <begin position="136"/>
        <end position="160"/>
    </location>
</feature>
<dbReference type="Proteomes" id="UP000730482">
    <property type="component" value="Unassembled WGS sequence"/>
</dbReference>
<protein>
    <recommendedName>
        <fullName evidence="4">ABC transporter permease</fullName>
    </recommendedName>
</protein>
<feature type="transmembrane region" description="Helical" evidence="1">
    <location>
        <begin position="167"/>
        <end position="189"/>
    </location>
</feature>
<feature type="transmembrane region" description="Helical" evidence="1">
    <location>
        <begin position="52"/>
        <end position="74"/>
    </location>
</feature>
<proteinExistence type="predicted"/>
<gene>
    <name evidence="2" type="ORF">KGQ19_33395</name>
</gene>
<evidence type="ECO:0008006" key="4">
    <source>
        <dbReference type="Google" id="ProtNLM"/>
    </source>
</evidence>
<keyword evidence="1" id="KW-1133">Transmembrane helix</keyword>